<protein>
    <submittedName>
        <fullName evidence="2">Uncharacterized protein</fullName>
    </submittedName>
</protein>
<gene>
    <name evidence="2" type="ORF">H8A87_15780</name>
</gene>
<comment type="caution">
    <text evidence="2">The sequence shown here is derived from an EMBL/GenBank/DDBJ whole genome shotgun (WGS) entry which is preliminary data.</text>
</comment>
<feature type="transmembrane region" description="Helical" evidence="1">
    <location>
        <begin position="58"/>
        <end position="79"/>
    </location>
</feature>
<evidence type="ECO:0000313" key="3">
    <source>
        <dbReference type="Proteomes" id="UP000696184"/>
    </source>
</evidence>
<dbReference type="RefSeq" id="WP_198690896.1">
    <property type="nucleotide sequence ID" value="NZ_CAWPUD010000055.1"/>
</dbReference>
<keyword evidence="1" id="KW-1133">Transmembrane helix</keyword>
<name>A0ABS0U8B4_9GAMM</name>
<reference evidence="2 3" key="1">
    <citation type="submission" date="2020-08" db="EMBL/GenBank/DDBJ databases">
        <title>Description of Xenorhabdus lircayensis sp. nov., the symbiotic bacterium associated with the entomopathogenic nematode Steirnernema unicornum.</title>
        <authorList>
            <person name="Castaneda-Alvarez C."/>
            <person name="Prodan S."/>
            <person name="Zamorano A."/>
            <person name="San-Blas E."/>
            <person name="Aballay E."/>
        </authorList>
    </citation>
    <scope>NUCLEOTIDE SEQUENCE [LARGE SCALE GENOMIC DNA]</scope>
    <source>
        <strain evidence="2 3">VLS</strain>
    </source>
</reference>
<dbReference type="Proteomes" id="UP000696184">
    <property type="component" value="Unassembled WGS sequence"/>
</dbReference>
<accession>A0ABS0U8B4</accession>
<feature type="transmembrane region" description="Helical" evidence="1">
    <location>
        <begin position="36"/>
        <end position="52"/>
    </location>
</feature>
<proteinExistence type="predicted"/>
<organism evidence="2 3">
    <name type="scientific">Xenorhabdus lircayensis</name>
    <dbReference type="NCBI Taxonomy" id="2763499"/>
    <lineage>
        <taxon>Bacteria</taxon>
        <taxon>Pseudomonadati</taxon>
        <taxon>Pseudomonadota</taxon>
        <taxon>Gammaproteobacteria</taxon>
        <taxon>Enterobacterales</taxon>
        <taxon>Morganellaceae</taxon>
        <taxon>Xenorhabdus</taxon>
    </lineage>
</organism>
<sequence length="96" mass="10314">MTGTLLAGLFFIIVQLLLPFATTITPNSQKGKNGGIMIGGLLLVILSAKTIAGLLNGWLGVVIASLAICIINLGIWFYMHKYEKTKFHSNGINNPN</sequence>
<evidence type="ECO:0000256" key="1">
    <source>
        <dbReference type="SAM" id="Phobius"/>
    </source>
</evidence>
<feature type="transmembrane region" description="Helical" evidence="1">
    <location>
        <begin position="6"/>
        <end position="24"/>
    </location>
</feature>
<evidence type="ECO:0000313" key="2">
    <source>
        <dbReference type="EMBL" id="MBI6550124.1"/>
    </source>
</evidence>
<keyword evidence="3" id="KW-1185">Reference proteome</keyword>
<keyword evidence="1" id="KW-0472">Membrane</keyword>
<dbReference type="EMBL" id="JACOII010000055">
    <property type="protein sequence ID" value="MBI6550124.1"/>
    <property type="molecule type" value="Genomic_DNA"/>
</dbReference>
<keyword evidence="1" id="KW-0812">Transmembrane</keyword>